<feature type="non-terminal residue" evidence="2">
    <location>
        <position position="120"/>
    </location>
</feature>
<evidence type="ECO:0000313" key="2">
    <source>
        <dbReference type="EMBL" id="CCF45004.1"/>
    </source>
</evidence>
<gene>
    <name evidence="2" type="ORF">CH063_14225</name>
</gene>
<name>H1VXP2_COLHI</name>
<protein>
    <submittedName>
        <fullName evidence="2">Uncharacterized protein</fullName>
    </submittedName>
</protein>
<dbReference type="eggNOG" id="ENOG502QTQH">
    <property type="taxonomic scope" value="Eukaryota"/>
</dbReference>
<dbReference type="STRING" id="759273.H1VXP2"/>
<reference evidence="3" key="1">
    <citation type="journal article" date="2012" name="Nat. Genet.">
        <title>Lifestyle transitions in plant pathogenic Colletotrichum fungi deciphered by genome and transcriptome analyses.</title>
        <authorList>
            <person name="O'Connell R.J."/>
            <person name="Thon M.R."/>
            <person name="Hacquard S."/>
            <person name="Amyotte S.G."/>
            <person name="Kleemann J."/>
            <person name="Torres M.F."/>
            <person name="Damm U."/>
            <person name="Buiate E.A."/>
            <person name="Epstein L."/>
            <person name="Alkan N."/>
            <person name="Altmueller J."/>
            <person name="Alvarado-Balderrama L."/>
            <person name="Bauser C.A."/>
            <person name="Becker C."/>
            <person name="Birren B.W."/>
            <person name="Chen Z."/>
            <person name="Choi J."/>
            <person name="Crouch J.A."/>
            <person name="Duvick J.P."/>
            <person name="Farman M.A."/>
            <person name="Gan P."/>
            <person name="Heiman D."/>
            <person name="Henrissat B."/>
            <person name="Howard R.J."/>
            <person name="Kabbage M."/>
            <person name="Koch C."/>
            <person name="Kracher B."/>
            <person name="Kubo Y."/>
            <person name="Law A.D."/>
            <person name="Lebrun M.-H."/>
            <person name="Lee Y.-H."/>
            <person name="Miyara I."/>
            <person name="Moore N."/>
            <person name="Neumann U."/>
            <person name="Nordstroem K."/>
            <person name="Panaccione D.G."/>
            <person name="Panstruga R."/>
            <person name="Place M."/>
            <person name="Proctor R.H."/>
            <person name="Prusky D."/>
            <person name="Rech G."/>
            <person name="Reinhardt R."/>
            <person name="Rollins J.A."/>
            <person name="Rounsley S."/>
            <person name="Schardl C.L."/>
            <person name="Schwartz D.C."/>
            <person name="Shenoy N."/>
            <person name="Shirasu K."/>
            <person name="Sikhakolli U.R."/>
            <person name="Stueber K."/>
            <person name="Sukno S.A."/>
            <person name="Sweigard J.A."/>
            <person name="Takano Y."/>
            <person name="Takahara H."/>
            <person name="Trail F."/>
            <person name="van der Does H.C."/>
            <person name="Voll L.M."/>
            <person name="Will I."/>
            <person name="Young S."/>
            <person name="Zeng Q."/>
            <person name="Zhang J."/>
            <person name="Zhou S."/>
            <person name="Dickman M.B."/>
            <person name="Schulze-Lefert P."/>
            <person name="Ver Loren van Themaat E."/>
            <person name="Ma L.-J."/>
            <person name="Vaillancourt L.J."/>
        </authorList>
    </citation>
    <scope>NUCLEOTIDE SEQUENCE [LARGE SCALE GENOMIC DNA]</scope>
    <source>
        <strain evidence="3">IMI 349063</strain>
    </source>
</reference>
<feature type="compositionally biased region" description="Polar residues" evidence="1">
    <location>
        <begin position="8"/>
        <end position="31"/>
    </location>
</feature>
<dbReference type="HOGENOM" id="CLU_2055217_0_0_1"/>
<dbReference type="AlphaFoldDB" id="H1VXP2"/>
<proteinExistence type="predicted"/>
<accession>H1VXP2</accession>
<feature type="region of interest" description="Disordered" evidence="1">
    <location>
        <begin position="1"/>
        <end position="31"/>
    </location>
</feature>
<sequence>MSKRRTVLQESACQAPQSQVADSDQPDSQRYSRMMPSLTDVLLVACFSLFATAASTPKLVPYQENGKNYQCKCSPADECWPKANAWEKLNKTVGGNLIRHIPPAAVCYNQFRGVATYDAA</sequence>
<evidence type="ECO:0000313" key="3">
    <source>
        <dbReference type="Proteomes" id="UP000007174"/>
    </source>
</evidence>
<dbReference type="Proteomes" id="UP000007174">
    <property type="component" value="Unassembled WGS sequence"/>
</dbReference>
<dbReference type="VEuPathDB" id="FungiDB:CH63R_13248"/>
<evidence type="ECO:0000256" key="1">
    <source>
        <dbReference type="SAM" id="MobiDB-lite"/>
    </source>
</evidence>
<organism evidence="2 3">
    <name type="scientific">Colletotrichum higginsianum (strain IMI 349063)</name>
    <name type="common">Crucifer anthracnose fungus</name>
    <dbReference type="NCBI Taxonomy" id="759273"/>
    <lineage>
        <taxon>Eukaryota</taxon>
        <taxon>Fungi</taxon>
        <taxon>Dikarya</taxon>
        <taxon>Ascomycota</taxon>
        <taxon>Pezizomycotina</taxon>
        <taxon>Sordariomycetes</taxon>
        <taxon>Hypocreomycetidae</taxon>
        <taxon>Glomerellales</taxon>
        <taxon>Glomerellaceae</taxon>
        <taxon>Colletotrichum</taxon>
        <taxon>Colletotrichum destructivum species complex</taxon>
    </lineage>
</organism>
<dbReference type="EMBL" id="CACQ02007355">
    <property type="protein sequence ID" value="CCF45004.1"/>
    <property type="molecule type" value="Genomic_DNA"/>
</dbReference>